<dbReference type="InterPro" id="IPR000326">
    <property type="entry name" value="PAP2/HPO"/>
</dbReference>
<evidence type="ECO:0000256" key="6">
    <source>
        <dbReference type="ARBA" id="ARBA00023136"/>
    </source>
</evidence>
<feature type="domain" description="Phosphatidic acid phosphatase type 2/haloperoxidase" evidence="8">
    <location>
        <begin position="55"/>
        <end position="167"/>
    </location>
</feature>
<dbReference type="InterPro" id="IPR036938">
    <property type="entry name" value="PAP2/HPO_sf"/>
</dbReference>
<evidence type="ECO:0000256" key="7">
    <source>
        <dbReference type="SAM" id="Phobius"/>
    </source>
</evidence>
<dbReference type="Proteomes" id="UP000198403">
    <property type="component" value="Unassembled WGS sequence"/>
</dbReference>
<keyword evidence="6 7" id="KW-0472">Membrane</keyword>
<dbReference type="SMART" id="SM00014">
    <property type="entry name" value="acidPPc"/>
    <property type="match status" value="1"/>
</dbReference>
<dbReference type="PANTHER" id="PTHR14969">
    <property type="entry name" value="SPHINGOSINE-1-PHOSPHATE PHOSPHOHYDROLASE"/>
    <property type="match status" value="1"/>
</dbReference>
<evidence type="ECO:0000313" key="10">
    <source>
        <dbReference type="Proteomes" id="UP000198403"/>
    </source>
</evidence>
<organism evidence="9 10">
    <name type="scientific">Blastococcus mobilis</name>
    <dbReference type="NCBI Taxonomy" id="1938746"/>
    <lineage>
        <taxon>Bacteria</taxon>
        <taxon>Bacillati</taxon>
        <taxon>Actinomycetota</taxon>
        <taxon>Actinomycetes</taxon>
        <taxon>Geodermatophilales</taxon>
        <taxon>Geodermatophilaceae</taxon>
        <taxon>Blastococcus</taxon>
    </lineage>
</organism>
<evidence type="ECO:0000259" key="8">
    <source>
        <dbReference type="SMART" id="SM00014"/>
    </source>
</evidence>
<dbReference type="GO" id="GO:0016787">
    <property type="term" value="F:hydrolase activity"/>
    <property type="evidence" value="ECO:0007669"/>
    <property type="project" value="UniProtKB-KW"/>
</dbReference>
<reference evidence="9 10" key="1">
    <citation type="submission" date="2017-06" db="EMBL/GenBank/DDBJ databases">
        <authorList>
            <person name="Kim H.J."/>
            <person name="Triplett B.A."/>
        </authorList>
    </citation>
    <scope>NUCLEOTIDE SEQUENCE [LARGE SCALE GENOMIC DNA]</scope>
    <source>
        <strain evidence="9 10">DSM 44272</strain>
    </source>
</reference>
<keyword evidence="10" id="KW-1185">Reference proteome</keyword>
<comment type="subcellular location">
    <subcellularLocation>
        <location evidence="1">Cell membrane</location>
        <topology evidence="1">Multi-pass membrane protein</topology>
    </subcellularLocation>
</comment>
<dbReference type="AlphaFoldDB" id="A0A238Z2U2"/>
<dbReference type="Pfam" id="PF01569">
    <property type="entry name" value="PAP2"/>
    <property type="match status" value="1"/>
</dbReference>
<dbReference type="SUPFAM" id="SSF48317">
    <property type="entry name" value="Acid phosphatase/Vanadium-dependent haloperoxidase"/>
    <property type="match status" value="1"/>
</dbReference>
<gene>
    <name evidence="9" type="ORF">SAMN06272737_12430</name>
</gene>
<feature type="transmembrane region" description="Helical" evidence="7">
    <location>
        <begin position="57"/>
        <end position="74"/>
    </location>
</feature>
<dbReference type="PANTHER" id="PTHR14969:SF62">
    <property type="entry name" value="DECAPRENYLPHOSPHORYL-5-PHOSPHORIBOSE PHOSPHATASE RV3807C-RELATED"/>
    <property type="match status" value="1"/>
</dbReference>
<dbReference type="RefSeq" id="WP_176445637.1">
    <property type="nucleotide sequence ID" value="NZ_FZNO01000024.1"/>
</dbReference>
<feature type="transmembrane region" description="Helical" evidence="7">
    <location>
        <begin position="152"/>
        <end position="170"/>
    </location>
</feature>
<keyword evidence="3 7" id="KW-0812">Transmembrane</keyword>
<accession>A0A238Z2U2</accession>
<evidence type="ECO:0000256" key="1">
    <source>
        <dbReference type="ARBA" id="ARBA00004651"/>
    </source>
</evidence>
<name>A0A238Z2U2_9ACTN</name>
<keyword evidence="4" id="KW-0378">Hydrolase</keyword>
<evidence type="ECO:0000256" key="3">
    <source>
        <dbReference type="ARBA" id="ARBA00022692"/>
    </source>
</evidence>
<evidence type="ECO:0000256" key="4">
    <source>
        <dbReference type="ARBA" id="ARBA00022801"/>
    </source>
</evidence>
<feature type="transmembrane region" description="Helical" evidence="7">
    <location>
        <begin position="123"/>
        <end position="146"/>
    </location>
</feature>
<keyword evidence="2" id="KW-1003">Cell membrane</keyword>
<evidence type="ECO:0000313" key="9">
    <source>
        <dbReference type="EMBL" id="SNR77153.1"/>
    </source>
</evidence>
<feature type="transmembrane region" description="Helical" evidence="7">
    <location>
        <begin position="94"/>
        <end position="116"/>
    </location>
</feature>
<feature type="transmembrane region" description="Helical" evidence="7">
    <location>
        <begin position="33"/>
        <end position="50"/>
    </location>
</feature>
<proteinExistence type="predicted"/>
<protein>
    <submittedName>
        <fullName evidence="9">Undecaprenyl-diphosphatase</fullName>
    </submittedName>
</protein>
<dbReference type="GO" id="GO:0005886">
    <property type="term" value="C:plasma membrane"/>
    <property type="evidence" value="ECO:0007669"/>
    <property type="project" value="UniProtKB-SubCell"/>
</dbReference>
<keyword evidence="5 7" id="KW-1133">Transmembrane helix</keyword>
<sequence length="189" mass="19500">MGWDVALLEALAGHRTEWADAVAQGLMDAGQPTSTYVAAAVLALVFAWVFRAWRSVAAAMLASVVATVIAEYAKEFIGRPRPPAELALVPTDGFAMPSSIGALTAGAATPLILWGLRSGRRTAYVVVALLVAGTVLVGASMVYLGAHWLSDVLAGWLLGAALGLGASLVLDPRPAGSERRLGTARGPIP</sequence>
<evidence type="ECO:0000256" key="5">
    <source>
        <dbReference type="ARBA" id="ARBA00022989"/>
    </source>
</evidence>
<evidence type="ECO:0000256" key="2">
    <source>
        <dbReference type="ARBA" id="ARBA00022475"/>
    </source>
</evidence>
<dbReference type="Gene3D" id="1.20.144.10">
    <property type="entry name" value="Phosphatidic acid phosphatase type 2/haloperoxidase"/>
    <property type="match status" value="2"/>
</dbReference>
<dbReference type="EMBL" id="FZNO01000024">
    <property type="protein sequence ID" value="SNR77153.1"/>
    <property type="molecule type" value="Genomic_DNA"/>
</dbReference>